<comment type="caution">
    <text evidence="2">The sequence shown here is derived from an EMBL/GenBank/DDBJ whole genome shotgun (WGS) entry which is preliminary data.</text>
</comment>
<evidence type="ECO:0000259" key="1">
    <source>
        <dbReference type="PROSITE" id="PS51186"/>
    </source>
</evidence>
<evidence type="ECO:0000313" key="2">
    <source>
        <dbReference type="EMBL" id="MEX0407167.1"/>
    </source>
</evidence>
<proteinExistence type="predicted"/>
<organism evidence="2 3">
    <name type="scientific">Aquibium pacificus</name>
    <dbReference type="NCBI Taxonomy" id="3153579"/>
    <lineage>
        <taxon>Bacteria</taxon>
        <taxon>Pseudomonadati</taxon>
        <taxon>Pseudomonadota</taxon>
        <taxon>Alphaproteobacteria</taxon>
        <taxon>Hyphomicrobiales</taxon>
        <taxon>Phyllobacteriaceae</taxon>
        <taxon>Aquibium</taxon>
    </lineage>
</organism>
<dbReference type="InterPro" id="IPR000182">
    <property type="entry name" value="GNAT_dom"/>
</dbReference>
<protein>
    <submittedName>
        <fullName evidence="2">GNAT family N-acetyltransferase</fullName>
    </submittedName>
</protein>
<name>A0ABV3SK76_9HYPH</name>
<accession>A0ABV3SK76</accession>
<dbReference type="Pfam" id="PF13302">
    <property type="entry name" value="Acetyltransf_3"/>
    <property type="match status" value="1"/>
</dbReference>
<dbReference type="PROSITE" id="PS51186">
    <property type="entry name" value="GNAT"/>
    <property type="match status" value="1"/>
</dbReference>
<dbReference type="EMBL" id="JBDPGJ010000003">
    <property type="protein sequence ID" value="MEX0407167.1"/>
    <property type="molecule type" value="Genomic_DNA"/>
</dbReference>
<dbReference type="SUPFAM" id="SSF55729">
    <property type="entry name" value="Acyl-CoA N-acyltransferases (Nat)"/>
    <property type="match status" value="1"/>
</dbReference>
<dbReference type="Gene3D" id="3.40.630.30">
    <property type="match status" value="1"/>
</dbReference>
<sequence length="164" mass="18146">MTGAAATLRFGRLSEVPLAKLLEHMSEPRLRDHMPLLTGTWGKTEVKAFVAAKEACWERDGLGHWAFFADGRYIGWGGFQKEGEEWDFGLVLRSEAFGLGTAVTRKAMDFAQTDSRIASITFLLAPSRRNLGALARLGARFVGEVEYAGSIFRKYRLVRSGDGS</sequence>
<dbReference type="InterPro" id="IPR016181">
    <property type="entry name" value="Acyl_CoA_acyltransferase"/>
</dbReference>
<dbReference type="RefSeq" id="WP_367955035.1">
    <property type="nucleotide sequence ID" value="NZ_JBDPGJ010000003.1"/>
</dbReference>
<keyword evidence="3" id="KW-1185">Reference proteome</keyword>
<feature type="domain" description="N-acetyltransferase" evidence="1">
    <location>
        <begin position="20"/>
        <end position="162"/>
    </location>
</feature>
<gene>
    <name evidence="2" type="ORF">ABGN05_15990</name>
</gene>
<evidence type="ECO:0000313" key="3">
    <source>
        <dbReference type="Proteomes" id="UP001556692"/>
    </source>
</evidence>
<reference evidence="2 3" key="1">
    <citation type="submission" date="2024-05" db="EMBL/GenBank/DDBJ databases">
        <authorList>
            <person name="Jiang F."/>
        </authorList>
    </citation>
    <scope>NUCLEOTIDE SEQUENCE [LARGE SCALE GENOMIC DNA]</scope>
    <source>
        <strain evidence="2 3">LZ166</strain>
    </source>
</reference>
<dbReference type="Proteomes" id="UP001556692">
    <property type="component" value="Unassembled WGS sequence"/>
</dbReference>